<comment type="caution">
    <text evidence="3">The sequence shown here is derived from an EMBL/GenBank/DDBJ whole genome shotgun (WGS) entry which is preliminary data.</text>
</comment>
<dbReference type="InterPro" id="IPR029058">
    <property type="entry name" value="AB_hydrolase_fold"/>
</dbReference>
<dbReference type="InterPro" id="IPR000073">
    <property type="entry name" value="AB_hydrolase_1"/>
</dbReference>
<protein>
    <recommendedName>
        <fullName evidence="2">AB hydrolase-1 domain-containing protein</fullName>
    </recommendedName>
</protein>
<reference evidence="3" key="1">
    <citation type="journal article" date="2014" name="Int. J. Syst. Evol. Microbiol.">
        <title>Complete genome sequence of Corynebacterium casei LMG S-19264T (=DSM 44701T), isolated from a smear-ripened cheese.</title>
        <authorList>
            <consortium name="US DOE Joint Genome Institute (JGI-PGF)"/>
            <person name="Walter F."/>
            <person name="Albersmeier A."/>
            <person name="Kalinowski J."/>
            <person name="Ruckert C."/>
        </authorList>
    </citation>
    <scope>NUCLEOTIDE SEQUENCE</scope>
    <source>
        <strain evidence="3">JCM 4988</strain>
    </source>
</reference>
<dbReference type="Gene3D" id="3.40.50.1820">
    <property type="entry name" value="alpha/beta hydrolase"/>
    <property type="match status" value="1"/>
</dbReference>
<dbReference type="PRINTS" id="PR00111">
    <property type="entry name" value="ABHYDROLASE"/>
</dbReference>
<dbReference type="InterPro" id="IPR050228">
    <property type="entry name" value="Carboxylesterase_BioH"/>
</dbReference>
<accession>A0A918QJY5</accession>
<dbReference type="Pfam" id="PF00561">
    <property type="entry name" value="Abhydrolase_1"/>
    <property type="match status" value="1"/>
</dbReference>
<evidence type="ECO:0000313" key="3">
    <source>
        <dbReference type="EMBL" id="GGZ50781.1"/>
    </source>
</evidence>
<dbReference type="Proteomes" id="UP000630936">
    <property type="component" value="Unassembled WGS sequence"/>
</dbReference>
<dbReference type="EMBL" id="BMWG01000020">
    <property type="protein sequence ID" value="GGZ50781.1"/>
    <property type="molecule type" value="Genomic_DNA"/>
</dbReference>
<reference evidence="3" key="2">
    <citation type="submission" date="2020-09" db="EMBL/GenBank/DDBJ databases">
        <authorList>
            <person name="Sun Q."/>
            <person name="Ohkuma M."/>
        </authorList>
    </citation>
    <scope>NUCLEOTIDE SEQUENCE</scope>
    <source>
        <strain evidence="3">JCM 4988</strain>
    </source>
</reference>
<gene>
    <name evidence="3" type="ORF">GCM10010387_51370</name>
</gene>
<name>A0A918QJY5_9ACTN</name>
<evidence type="ECO:0000313" key="4">
    <source>
        <dbReference type="Proteomes" id="UP000630936"/>
    </source>
</evidence>
<evidence type="ECO:0000259" key="2">
    <source>
        <dbReference type="Pfam" id="PF00561"/>
    </source>
</evidence>
<dbReference type="AlphaFoldDB" id="A0A918QJY5"/>
<dbReference type="PANTHER" id="PTHR43194:SF5">
    <property type="entry name" value="PIMELOYL-[ACYL-CARRIER PROTEIN] METHYL ESTER ESTERASE"/>
    <property type="match status" value="1"/>
</dbReference>
<proteinExistence type="predicted"/>
<dbReference type="RefSeq" id="WP_190125579.1">
    <property type="nucleotide sequence ID" value="NZ_BMWG01000020.1"/>
</dbReference>
<dbReference type="PANTHER" id="PTHR43194">
    <property type="entry name" value="HYDROLASE ALPHA/BETA FOLD FAMILY"/>
    <property type="match status" value="1"/>
</dbReference>
<organism evidence="3 4">
    <name type="scientific">Streptomyces inusitatus</name>
    <dbReference type="NCBI Taxonomy" id="68221"/>
    <lineage>
        <taxon>Bacteria</taxon>
        <taxon>Bacillati</taxon>
        <taxon>Actinomycetota</taxon>
        <taxon>Actinomycetes</taxon>
        <taxon>Kitasatosporales</taxon>
        <taxon>Streptomycetaceae</taxon>
        <taxon>Streptomyces</taxon>
    </lineage>
</organism>
<evidence type="ECO:0000256" key="1">
    <source>
        <dbReference type="SAM" id="MobiDB-lite"/>
    </source>
</evidence>
<sequence length="291" mass="31499">MRDPLLLRIDGVDLAYEERGHGPPLLLIHGSGAQAATWDGVVDGLVAAGHRVIVYDRRGYGASAHPPVRDHRRHVADAAALLKRVAEGPATVVGWSAGGNIALGLTAGHPELVRRLIVAEPPFHGTRLATPSMLRALARVTLARLRGRREEAAGAFFRWAAGPAFDTAPRRERERLLSHARNVLAELDPHPYGVMFEHLPLSRIRDIRVPVTFLLGAESNPFFHKVHRRLVRAVPAIRSEVIDGASHLLHIDAPEAFVAAVRRATTADTDTDTDPAPTPGTDPAQNDQGAV</sequence>
<dbReference type="GO" id="GO:0003824">
    <property type="term" value="F:catalytic activity"/>
    <property type="evidence" value="ECO:0007669"/>
    <property type="project" value="UniProtKB-ARBA"/>
</dbReference>
<feature type="region of interest" description="Disordered" evidence="1">
    <location>
        <begin position="264"/>
        <end position="291"/>
    </location>
</feature>
<keyword evidence="4" id="KW-1185">Reference proteome</keyword>
<dbReference type="SUPFAM" id="SSF53474">
    <property type="entry name" value="alpha/beta-Hydrolases"/>
    <property type="match status" value="1"/>
</dbReference>
<feature type="domain" description="AB hydrolase-1" evidence="2">
    <location>
        <begin position="23"/>
        <end position="254"/>
    </location>
</feature>